<organism evidence="2">
    <name type="scientific">Caldilineaceae bacterium SB0664_bin_27</name>
    <dbReference type="NCBI Taxonomy" id="2605260"/>
    <lineage>
        <taxon>Bacteria</taxon>
        <taxon>Bacillati</taxon>
        <taxon>Chloroflexota</taxon>
        <taxon>Caldilineae</taxon>
        <taxon>Caldilineales</taxon>
        <taxon>Caldilineaceae</taxon>
    </lineage>
</organism>
<dbReference type="InterPro" id="IPR036162">
    <property type="entry name" value="Resolvase-like_N_sf"/>
</dbReference>
<gene>
    <name evidence="2" type="ORF">F4Y42_20940</name>
</gene>
<reference evidence="2" key="1">
    <citation type="submission" date="2019-09" db="EMBL/GenBank/DDBJ databases">
        <title>Characterisation of the sponge microbiome using genome-centric metagenomics.</title>
        <authorList>
            <person name="Engelberts J.P."/>
            <person name="Robbins S.J."/>
            <person name="De Goeij J.M."/>
            <person name="Aranda M."/>
            <person name="Bell S.C."/>
            <person name="Webster N.S."/>
        </authorList>
    </citation>
    <scope>NUCLEOTIDE SEQUENCE</scope>
    <source>
        <strain evidence="2">SB0664_bin_27</strain>
    </source>
</reference>
<dbReference type="EMBL" id="VXRG01000181">
    <property type="protein sequence ID" value="MXY95913.1"/>
    <property type="molecule type" value="Genomic_DNA"/>
</dbReference>
<feature type="domain" description="Resolvase/invertase-type recombinase catalytic" evidence="1">
    <location>
        <begin position="1"/>
        <end position="62"/>
    </location>
</feature>
<dbReference type="PROSITE" id="PS51736">
    <property type="entry name" value="RECOMBINASES_3"/>
    <property type="match status" value="1"/>
</dbReference>
<proteinExistence type="predicted"/>
<dbReference type="Pfam" id="PF02796">
    <property type="entry name" value="HTH_7"/>
    <property type="match status" value="1"/>
</dbReference>
<evidence type="ECO:0000313" key="2">
    <source>
        <dbReference type="EMBL" id="MXY95913.1"/>
    </source>
</evidence>
<dbReference type="InterPro" id="IPR006119">
    <property type="entry name" value="Resolv_N"/>
</dbReference>
<evidence type="ECO:0000259" key="1">
    <source>
        <dbReference type="PROSITE" id="PS51736"/>
    </source>
</evidence>
<protein>
    <submittedName>
        <fullName evidence="2">Helix-turn-helix domain-containing protein</fullName>
    </submittedName>
</protein>
<dbReference type="Gene3D" id="3.40.50.1390">
    <property type="entry name" value="Resolvase, N-terminal catalytic domain"/>
    <property type="match status" value="1"/>
</dbReference>
<name>A0A6B0YZ19_9CHLR</name>
<dbReference type="AlphaFoldDB" id="A0A6B0YZ19"/>
<sequence length="124" mass="14123">MIRQVNGLAARDLQFTSLQKNLDTTTAAGRLTFHLCGALDEFERDLIRERTQASLRSARARGCKGGRRRKVDDHVLDRTSELMRERTLGINEICRIVGVGKITPYRYLTPDGQRRGERLPDVAR</sequence>
<dbReference type="SUPFAM" id="SSF53041">
    <property type="entry name" value="Resolvase-like"/>
    <property type="match status" value="1"/>
</dbReference>
<dbReference type="GO" id="GO:0000150">
    <property type="term" value="F:DNA strand exchange activity"/>
    <property type="evidence" value="ECO:0007669"/>
    <property type="project" value="InterPro"/>
</dbReference>
<dbReference type="Pfam" id="PF00239">
    <property type="entry name" value="Resolvase"/>
    <property type="match status" value="1"/>
</dbReference>
<comment type="caution">
    <text evidence="2">The sequence shown here is derived from an EMBL/GenBank/DDBJ whole genome shotgun (WGS) entry which is preliminary data.</text>
</comment>
<dbReference type="GO" id="GO:0003677">
    <property type="term" value="F:DNA binding"/>
    <property type="evidence" value="ECO:0007669"/>
    <property type="project" value="InterPro"/>
</dbReference>
<accession>A0A6B0YZ19</accession>
<dbReference type="InterPro" id="IPR006120">
    <property type="entry name" value="Resolvase_HTH_dom"/>
</dbReference>